<evidence type="ECO:0000256" key="1">
    <source>
        <dbReference type="ARBA" id="ARBA00006135"/>
    </source>
</evidence>
<dbReference type="Gene3D" id="2.60.40.2500">
    <property type="match status" value="1"/>
</dbReference>
<dbReference type="InterPro" id="IPR038161">
    <property type="entry name" value="VirB9/CagX/TrbG_C_sf"/>
</dbReference>
<organism evidence="4 5">
    <name type="scientific">Thalassospira lohafexi</name>
    <dbReference type="NCBI Taxonomy" id="744227"/>
    <lineage>
        <taxon>Bacteria</taxon>
        <taxon>Pseudomonadati</taxon>
        <taxon>Pseudomonadota</taxon>
        <taxon>Alphaproteobacteria</taxon>
        <taxon>Rhodospirillales</taxon>
        <taxon>Thalassospiraceae</taxon>
        <taxon>Thalassospira</taxon>
    </lineage>
</organism>
<dbReference type="Proteomes" id="UP000233332">
    <property type="component" value="Unassembled WGS sequence"/>
</dbReference>
<dbReference type="AlphaFoldDB" id="A0A2N3L0H2"/>
<evidence type="ECO:0000256" key="2">
    <source>
        <dbReference type="ARBA" id="ARBA00022729"/>
    </source>
</evidence>
<dbReference type="EMBL" id="NXGX01000016">
    <property type="protein sequence ID" value="PKR56312.1"/>
    <property type="molecule type" value="Genomic_DNA"/>
</dbReference>
<dbReference type="CDD" id="cd06911">
    <property type="entry name" value="VirB9_CagX_TrbG"/>
    <property type="match status" value="1"/>
</dbReference>
<dbReference type="InterPro" id="IPR033645">
    <property type="entry name" value="VirB9/CagX/TrbG_C"/>
</dbReference>
<evidence type="ECO:0008006" key="6">
    <source>
        <dbReference type="Google" id="ProtNLM"/>
    </source>
</evidence>
<evidence type="ECO:0000256" key="3">
    <source>
        <dbReference type="SAM" id="MobiDB-lite"/>
    </source>
</evidence>
<proteinExistence type="inferred from homology"/>
<protein>
    <recommendedName>
        <fullName evidence="6">ComB2 protein</fullName>
    </recommendedName>
</protein>
<sequence length="360" mass="39393">MKRLSNLVFHLVLGSLILAVLVLGYQRANAQTAARPPMPGQSQQPFSGVSASPQHSAPAMPVPDSVVDQARDQNEGYFSTMRRPRTSGQVQDVWDRAEPDDAVYATDLCSDCTYKIRTREFMVTVVELPRGEIIEAVDLGDDGGFSVKPRGKRRLAVRPSGYGYDTSLVVYGKSGAVYPFYLRAESFNSVNVPDLVVRIEGSVQINEDPAVPGFTGVLDDTEKPALPAMSVPGYGNKSAAIDTAIAGLSETNPGTPADDFVAQSPFDPNALHGWGEYDLWGDETLRPETVFRDDHFTYIRFGKRWKDVELPTAYVVVDGIDELVNTRVQGETYIIESTRPLITLKSGQSFLCVEYTGDAA</sequence>
<comment type="caution">
    <text evidence="4">The sequence shown here is derived from an EMBL/GenBank/DDBJ whole genome shotgun (WGS) entry which is preliminary data.</text>
</comment>
<keyword evidence="5" id="KW-1185">Reference proteome</keyword>
<dbReference type="Pfam" id="PF03524">
    <property type="entry name" value="CagX"/>
    <property type="match status" value="1"/>
</dbReference>
<reference evidence="4 5" key="1">
    <citation type="submission" date="2017-09" db="EMBL/GenBank/DDBJ databases">
        <title>Biodiversity and function of Thalassospira species in the particle-attached aromatic-hydrocarbon-degrading consortia from the surface seawater of the China South Sea.</title>
        <authorList>
            <person name="Dong C."/>
            <person name="Lai Q."/>
            <person name="Shao Z."/>
        </authorList>
    </citation>
    <scope>NUCLEOTIDE SEQUENCE [LARGE SCALE GENOMIC DNA]</scope>
    <source>
        <strain evidence="4 5">139Z-12</strain>
    </source>
</reference>
<evidence type="ECO:0000313" key="4">
    <source>
        <dbReference type="EMBL" id="PKR56312.1"/>
    </source>
</evidence>
<gene>
    <name evidence="4" type="ORF">COO92_21625</name>
</gene>
<feature type="region of interest" description="Disordered" evidence="3">
    <location>
        <begin position="33"/>
        <end position="61"/>
    </location>
</feature>
<evidence type="ECO:0000313" key="5">
    <source>
        <dbReference type="Proteomes" id="UP000233332"/>
    </source>
</evidence>
<keyword evidence="2" id="KW-0732">Signal</keyword>
<accession>A0A2N3L0H2</accession>
<comment type="similarity">
    <text evidence="1">Belongs to the TrbG/VirB9 family.</text>
</comment>
<dbReference type="RefSeq" id="WP_101305014.1">
    <property type="nucleotide sequence ID" value="NZ_NXGX01000016.1"/>
</dbReference>
<name>A0A2N3L0H2_9PROT</name>
<feature type="compositionally biased region" description="Polar residues" evidence="3">
    <location>
        <begin position="40"/>
        <end position="55"/>
    </location>
</feature>
<dbReference type="InterPro" id="IPR010258">
    <property type="entry name" value="Conjugal_tfr_TrbG/VirB9/CagX"/>
</dbReference>